<dbReference type="AlphaFoldDB" id="A0A9W4X3U5"/>
<comment type="caution">
    <text evidence="2">The sequence shown here is derived from an EMBL/GenBank/DDBJ whole genome shotgun (WGS) entry which is preliminary data.</text>
</comment>
<feature type="coiled-coil region" evidence="1">
    <location>
        <begin position="286"/>
        <end position="319"/>
    </location>
</feature>
<dbReference type="EMBL" id="CAMKVN010003361">
    <property type="protein sequence ID" value="CAI2184518.1"/>
    <property type="molecule type" value="Genomic_DNA"/>
</dbReference>
<keyword evidence="1" id="KW-0175">Coiled coil</keyword>
<gene>
    <name evidence="2" type="ORF">FWILDA_LOCUS11617</name>
</gene>
<evidence type="ECO:0000313" key="2">
    <source>
        <dbReference type="EMBL" id="CAI2184518.1"/>
    </source>
</evidence>
<sequence length="413" mass="48349">MLDWDKLKCKALAELADFNGKTYETKLNQRAIKQAKVLHDTEELKECLWDLLDHNFFGYGGDELPREVWDFILFILMELPKNTEKTRLDLEYVADYYGFDREDIYLKRICQAEVQVSEAQFYKSKGHCKSCYYVRFEKPKLMKKIFKEINKKNKMNITNNNYCLIDGDGSRDLTPCVGCKKLVEDRYLCSEVESREAEELKGIISDINDQKQEAKVKLEEYLIRNGEVKEGFGEFDMNTKNENKARKDFVKNYIENKETKELKDLEKSLKVIINDLKNIVLSVRDKKFLEQTKAELKIVRKALSEDKKLEKLIAEVEQESYRATYDIVNATYPLPNVFLIKDEIEPLTSRTGFFPEQDTDFRITLRNDIIDYYGGDEDDYHQKLLTGEITPREVGEAVATLYVSKVFNKNGDL</sequence>
<reference evidence="2" key="1">
    <citation type="submission" date="2022-08" db="EMBL/GenBank/DDBJ databases">
        <authorList>
            <person name="Kallberg Y."/>
            <person name="Tangrot J."/>
            <person name="Rosling A."/>
        </authorList>
    </citation>
    <scope>NUCLEOTIDE SEQUENCE</scope>
    <source>
        <strain evidence="2">Wild A</strain>
    </source>
</reference>
<feature type="coiled-coil region" evidence="1">
    <location>
        <begin position="197"/>
        <end position="224"/>
    </location>
</feature>
<protein>
    <submittedName>
        <fullName evidence="2">14763_t:CDS:1</fullName>
    </submittedName>
</protein>
<name>A0A9W4X3U5_9GLOM</name>
<keyword evidence="3" id="KW-1185">Reference proteome</keyword>
<evidence type="ECO:0000313" key="3">
    <source>
        <dbReference type="Proteomes" id="UP001153678"/>
    </source>
</evidence>
<accession>A0A9W4X3U5</accession>
<proteinExistence type="predicted"/>
<evidence type="ECO:0000256" key="1">
    <source>
        <dbReference type="SAM" id="Coils"/>
    </source>
</evidence>
<dbReference type="Proteomes" id="UP001153678">
    <property type="component" value="Unassembled WGS sequence"/>
</dbReference>
<organism evidence="2 3">
    <name type="scientific">Funneliformis geosporum</name>
    <dbReference type="NCBI Taxonomy" id="1117311"/>
    <lineage>
        <taxon>Eukaryota</taxon>
        <taxon>Fungi</taxon>
        <taxon>Fungi incertae sedis</taxon>
        <taxon>Mucoromycota</taxon>
        <taxon>Glomeromycotina</taxon>
        <taxon>Glomeromycetes</taxon>
        <taxon>Glomerales</taxon>
        <taxon>Glomeraceae</taxon>
        <taxon>Funneliformis</taxon>
    </lineage>
</organism>